<gene>
    <name evidence="2" type="ORF">Slin15195_G111550</name>
</gene>
<dbReference type="Pfam" id="PF24864">
    <property type="entry name" value="DUF7730"/>
    <property type="match status" value="1"/>
</dbReference>
<name>A0A9Q9B7J3_9PEZI</name>
<dbReference type="EMBL" id="CP099427">
    <property type="protein sequence ID" value="USW57836.1"/>
    <property type="molecule type" value="Genomic_DNA"/>
</dbReference>
<accession>A0A9Q9B7J3</accession>
<keyword evidence="3" id="KW-1185">Reference proteome</keyword>
<evidence type="ECO:0000259" key="1">
    <source>
        <dbReference type="Pfam" id="PF24864"/>
    </source>
</evidence>
<proteinExistence type="predicted"/>
<feature type="domain" description="DUF7730" evidence="1">
    <location>
        <begin position="80"/>
        <end position="201"/>
    </location>
</feature>
<dbReference type="Proteomes" id="UP001056384">
    <property type="component" value="Chromosome 10"/>
</dbReference>
<evidence type="ECO:0000313" key="2">
    <source>
        <dbReference type="EMBL" id="USW57836.1"/>
    </source>
</evidence>
<protein>
    <recommendedName>
        <fullName evidence="1">DUF7730 domain-containing protein</fullName>
    </recommendedName>
</protein>
<sequence length="284" mass="32441">MAIRIYASSREEHRVDRYWEGVAIEEVISGFPEALLDFDIPLVVKAANSLAKTRWAVSADGARVFLLRWLEPPRKGAFRFLDLSAELRNRIYEMVFKFPEPELDFCGIGYEPKLALVSREDQKQVDSDLFLSANYETAIDAACGGNLLALFRVNKQIYQEAKSQLLGINTFHFNDLPSAHQVFSLLSAEDMKHLRSLHIVIGSSRMLSEVAASLQHLALKRLRAAGKKRRIREFKQIPDLKEFAVLAQRAEEVDVYAESDEESSRMTFKDFLMTKPKARSKKRT</sequence>
<dbReference type="PANTHER" id="PTHR42085:SF2">
    <property type="entry name" value="F-BOX DOMAIN-CONTAINING PROTEIN"/>
    <property type="match status" value="1"/>
</dbReference>
<reference evidence="2" key="1">
    <citation type="submission" date="2022-06" db="EMBL/GenBank/DDBJ databases">
        <title>Complete genome sequences of two strains of the flax pathogen Septoria linicola.</title>
        <authorList>
            <person name="Lapalu N."/>
            <person name="Simon A."/>
            <person name="Demenou B."/>
            <person name="Paumier D."/>
            <person name="Guillot M.-P."/>
            <person name="Gout L."/>
            <person name="Valade R."/>
        </authorList>
    </citation>
    <scope>NUCLEOTIDE SEQUENCE</scope>
    <source>
        <strain evidence="2">SE15195</strain>
    </source>
</reference>
<organism evidence="2 3">
    <name type="scientific">Septoria linicola</name>
    <dbReference type="NCBI Taxonomy" id="215465"/>
    <lineage>
        <taxon>Eukaryota</taxon>
        <taxon>Fungi</taxon>
        <taxon>Dikarya</taxon>
        <taxon>Ascomycota</taxon>
        <taxon>Pezizomycotina</taxon>
        <taxon>Dothideomycetes</taxon>
        <taxon>Dothideomycetidae</taxon>
        <taxon>Mycosphaerellales</taxon>
        <taxon>Mycosphaerellaceae</taxon>
        <taxon>Septoria</taxon>
    </lineage>
</organism>
<evidence type="ECO:0000313" key="3">
    <source>
        <dbReference type="Proteomes" id="UP001056384"/>
    </source>
</evidence>
<dbReference type="InterPro" id="IPR038883">
    <property type="entry name" value="AN11006-like"/>
</dbReference>
<dbReference type="AlphaFoldDB" id="A0A9Q9B7J3"/>
<dbReference type="PANTHER" id="PTHR42085">
    <property type="entry name" value="F-BOX DOMAIN-CONTAINING PROTEIN"/>
    <property type="match status" value="1"/>
</dbReference>
<dbReference type="InterPro" id="IPR056632">
    <property type="entry name" value="DUF7730"/>
</dbReference>